<gene>
    <name evidence="1" type="ORF">BGTH12_LOCUS2699</name>
</gene>
<comment type="caution">
    <text evidence="1">The sequence shown here is derived from an EMBL/GenBank/DDBJ whole genome shotgun (WGS) entry which is preliminary data.</text>
</comment>
<reference evidence="1" key="1">
    <citation type="submission" date="2020-10" db="EMBL/GenBank/DDBJ databases">
        <authorList>
            <person name="Muller C M."/>
        </authorList>
    </citation>
    <scope>NUCLEOTIDE SEQUENCE</scope>
    <source>
        <strain evidence="1">THUN-12</strain>
    </source>
</reference>
<accession>A0A9W4DK96</accession>
<evidence type="ECO:0000313" key="2">
    <source>
        <dbReference type="Proteomes" id="UP000683417"/>
    </source>
</evidence>
<name>A0A9W4DK96_BLUGR</name>
<sequence length="36" mass="3850">MVDGRVKVSSAKVSSGISECTNNMSDLNVKLSYSRS</sequence>
<dbReference type="EMBL" id="CAJHIT010000005">
    <property type="protein sequence ID" value="CAD6501341.1"/>
    <property type="molecule type" value="Genomic_DNA"/>
</dbReference>
<dbReference type="AlphaFoldDB" id="A0A9W4DK96"/>
<protein>
    <submittedName>
        <fullName evidence="1">BgTH12-01593</fullName>
    </submittedName>
</protein>
<organism evidence="1 2">
    <name type="scientific">Blumeria graminis f. sp. triticale</name>
    <dbReference type="NCBI Taxonomy" id="1689686"/>
    <lineage>
        <taxon>Eukaryota</taxon>
        <taxon>Fungi</taxon>
        <taxon>Dikarya</taxon>
        <taxon>Ascomycota</taxon>
        <taxon>Pezizomycotina</taxon>
        <taxon>Leotiomycetes</taxon>
        <taxon>Erysiphales</taxon>
        <taxon>Erysiphaceae</taxon>
        <taxon>Blumeria</taxon>
    </lineage>
</organism>
<proteinExistence type="predicted"/>
<dbReference type="Proteomes" id="UP000683417">
    <property type="component" value="Unassembled WGS sequence"/>
</dbReference>
<evidence type="ECO:0000313" key="1">
    <source>
        <dbReference type="EMBL" id="CAD6501341.1"/>
    </source>
</evidence>